<sequence length="128" mass="14528">MIELESDGAPGTAAGGRADRPAHPDHAPRFAHYENAAREAVMAHPLYGEDLETTYLEDAQMWLRVYQELLDFKETLLRDMNAALSTMPEVARVEIETSDAVILEAEAQRFRQRLAWWEARCEALTPRS</sequence>
<dbReference type="AlphaFoldDB" id="A0A934NGE1"/>
<evidence type="ECO:0000256" key="1">
    <source>
        <dbReference type="SAM" id="MobiDB-lite"/>
    </source>
</evidence>
<feature type="region of interest" description="Disordered" evidence="1">
    <location>
        <begin position="1"/>
        <end position="28"/>
    </location>
</feature>
<dbReference type="Proteomes" id="UP000614410">
    <property type="component" value="Unassembled WGS sequence"/>
</dbReference>
<evidence type="ECO:0000313" key="2">
    <source>
        <dbReference type="EMBL" id="MBJ7609186.1"/>
    </source>
</evidence>
<dbReference type="EMBL" id="JAEKNN010000030">
    <property type="protein sequence ID" value="MBJ7609186.1"/>
    <property type="molecule type" value="Genomic_DNA"/>
</dbReference>
<evidence type="ECO:0000313" key="3">
    <source>
        <dbReference type="Proteomes" id="UP000614410"/>
    </source>
</evidence>
<reference evidence="2 3" key="1">
    <citation type="submission" date="2020-10" db="EMBL/GenBank/DDBJ databases">
        <title>Ca. Dormibacterota MAGs.</title>
        <authorList>
            <person name="Montgomery K."/>
        </authorList>
    </citation>
    <scope>NUCLEOTIDE SEQUENCE [LARGE SCALE GENOMIC DNA]</scope>
    <source>
        <strain evidence="2">Mitchell_Peninsula_5</strain>
    </source>
</reference>
<comment type="caution">
    <text evidence="2">The sequence shown here is derived from an EMBL/GenBank/DDBJ whole genome shotgun (WGS) entry which is preliminary data.</text>
</comment>
<protein>
    <submittedName>
        <fullName evidence="2">Uncharacterized protein</fullName>
    </submittedName>
</protein>
<feature type="compositionally biased region" description="Basic and acidic residues" evidence="1">
    <location>
        <begin position="17"/>
        <end position="28"/>
    </location>
</feature>
<organism evidence="2 3">
    <name type="scientific">Candidatus Amunia macphersoniae</name>
    <dbReference type="NCBI Taxonomy" id="3127014"/>
    <lineage>
        <taxon>Bacteria</taxon>
        <taxon>Bacillati</taxon>
        <taxon>Candidatus Dormiibacterota</taxon>
        <taxon>Candidatus Dormibacteria</taxon>
        <taxon>Candidatus Aeolococcales</taxon>
        <taxon>Candidatus Aeolococcaceae</taxon>
        <taxon>Candidatus Amunia</taxon>
    </lineage>
</organism>
<proteinExistence type="predicted"/>
<gene>
    <name evidence="2" type="ORF">JF887_07105</name>
</gene>
<name>A0A934NGE1_9BACT</name>
<accession>A0A934NGE1</accession>